<dbReference type="PROSITE" id="PS51718">
    <property type="entry name" value="G_DYNAMIN_2"/>
    <property type="match status" value="2"/>
</dbReference>
<evidence type="ECO:0000313" key="7">
    <source>
        <dbReference type="EMBL" id="TVY73303.1"/>
    </source>
</evidence>
<dbReference type="OrthoDB" id="415706at2759"/>
<dbReference type="InterPro" id="IPR001401">
    <property type="entry name" value="Dynamin_GTPase"/>
</dbReference>
<dbReference type="EMBL" id="QGMK01001120">
    <property type="protein sequence ID" value="TVY73303.1"/>
    <property type="molecule type" value="Genomic_DNA"/>
</dbReference>
<dbReference type="InterPro" id="IPR022812">
    <property type="entry name" value="Dynamin"/>
</dbReference>
<dbReference type="GO" id="GO:0005525">
    <property type="term" value="F:GTP binding"/>
    <property type="evidence" value="ECO:0007669"/>
    <property type="project" value="InterPro"/>
</dbReference>
<dbReference type="SUPFAM" id="SSF52540">
    <property type="entry name" value="P-loop containing nucleoside triphosphate hydrolases"/>
    <property type="match status" value="2"/>
</dbReference>
<dbReference type="PANTHER" id="PTHR11566:SF66">
    <property type="entry name" value="INTERFERON-INDUCED GTP-BINDING PROTEIN MX"/>
    <property type="match status" value="1"/>
</dbReference>
<gene>
    <name evidence="7" type="primary">mxa</name>
    <name evidence="7" type="ORF">LSUE1_G008365</name>
</gene>
<dbReference type="InterPro" id="IPR000375">
    <property type="entry name" value="Dynamin_stalk"/>
</dbReference>
<dbReference type="PANTHER" id="PTHR11566">
    <property type="entry name" value="DYNAMIN"/>
    <property type="match status" value="1"/>
</dbReference>
<keyword evidence="1" id="KW-0547">Nucleotide-binding</keyword>
<evidence type="ECO:0000256" key="4">
    <source>
        <dbReference type="SAM" id="MobiDB-lite"/>
    </source>
</evidence>
<comment type="caution">
    <text evidence="7">The sequence shown here is derived from an EMBL/GenBank/DDBJ whole genome shotgun (WGS) entry which is preliminary data.</text>
</comment>
<dbReference type="Proteomes" id="UP000469558">
    <property type="component" value="Unassembled WGS sequence"/>
</dbReference>
<evidence type="ECO:0000259" key="5">
    <source>
        <dbReference type="PROSITE" id="PS51388"/>
    </source>
</evidence>
<name>A0A8T9C567_9HELO</name>
<dbReference type="GO" id="GO:0005874">
    <property type="term" value="C:microtubule"/>
    <property type="evidence" value="ECO:0007669"/>
    <property type="project" value="TreeGrafter"/>
</dbReference>
<feature type="region of interest" description="Disordered" evidence="4">
    <location>
        <begin position="695"/>
        <end position="722"/>
    </location>
</feature>
<dbReference type="Gene3D" id="3.40.50.300">
    <property type="entry name" value="P-loop containing nucleotide triphosphate hydrolases"/>
    <property type="match status" value="2"/>
</dbReference>
<evidence type="ECO:0000259" key="6">
    <source>
        <dbReference type="PROSITE" id="PS51718"/>
    </source>
</evidence>
<dbReference type="FunFam" id="3.40.50.300:FF:001425">
    <property type="entry name" value="Dynamin GTPase, putative"/>
    <property type="match status" value="2"/>
</dbReference>
<feature type="compositionally biased region" description="Basic and acidic residues" evidence="4">
    <location>
        <begin position="458"/>
        <end position="470"/>
    </location>
</feature>
<dbReference type="PRINTS" id="PR00195">
    <property type="entry name" value="DYNAMIN"/>
</dbReference>
<organism evidence="7 8">
    <name type="scientific">Lachnellula suecica</name>
    <dbReference type="NCBI Taxonomy" id="602035"/>
    <lineage>
        <taxon>Eukaryota</taxon>
        <taxon>Fungi</taxon>
        <taxon>Dikarya</taxon>
        <taxon>Ascomycota</taxon>
        <taxon>Pezizomycotina</taxon>
        <taxon>Leotiomycetes</taxon>
        <taxon>Helotiales</taxon>
        <taxon>Lachnaceae</taxon>
        <taxon>Lachnellula</taxon>
    </lineage>
</organism>
<dbReference type="InterPro" id="IPR020850">
    <property type="entry name" value="GED_dom"/>
</dbReference>
<keyword evidence="2" id="KW-0342">GTP-binding</keyword>
<dbReference type="GO" id="GO:0000266">
    <property type="term" value="P:mitochondrial fission"/>
    <property type="evidence" value="ECO:0007669"/>
    <property type="project" value="TreeGrafter"/>
</dbReference>
<accession>A0A8T9C567</accession>
<feature type="domain" description="Dynamin-type G" evidence="6">
    <location>
        <begin position="59"/>
        <end position="347"/>
    </location>
</feature>
<dbReference type="SMART" id="SM00053">
    <property type="entry name" value="DYNc"/>
    <property type="match status" value="2"/>
</dbReference>
<feature type="domain" description="GED" evidence="5">
    <location>
        <begin position="1343"/>
        <end position="1430"/>
    </location>
</feature>
<reference evidence="7 8" key="1">
    <citation type="submission" date="2018-05" db="EMBL/GenBank/DDBJ databases">
        <title>Genome sequencing and assembly of the regulated plant pathogen Lachnellula willkommii and related sister species for the development of diagnostic species identification markers.</title>
        <authorList>
            <person name="Giroux E."/>
            <person name="Bilodeau G."/>
        </authorList>
    </citation>
    <scope>NUCLEOTIDE SEQUENCE [LARGE SCALE GENOMIC DNA]</scope>
    <source>
        <strain evidence="7 8">CBS 268.59</strain>
    </source>
</reference>
<keyword evidence="8" id="KW-1185">Reference proteome</keyword>
<evidence type="ECO:0000256" key="2">
    <source>
        <dbReference type="ARBA" id="ARBA00023134"/>
    </source>
</evidence>
<dbReference type="Pfam" id="PF00350">
    <property type="entry name" value="Dynamin_N"/>
    <property type="match status" value="2"/>
</dbReference>
<dbReference type="PROSITE" id="PS51388">
    <property type="entry name" value="GED"/>
    <property type="match status" value="2"/>
</dbReference>
<dbReference type="GO" id="GO:0005739">
    <property type="term" value="C:mitochondrion"/>
    <property type="evidence" value="ECO:0007669"/>
    <property type="project" value="TreeGrafter"/>
</dbReference>
<dbReference type="InterPro" id="IPR045063">
    <property type="entry name" value="Dynamin_N"/>
</dbReference>
<feature type="domain" description="Dynamin-type G" evidence="6">
    <location>
        <begin position="743"/>
        <end position="1034"/>
    </location>
</feature>
<dbReference type="GO" id="GO:0048312">
    <property type="term" value="P:intracellular distribution of mitochondria"/>
    <property type="evidence" value="ECO:0007669"/>
    <property type="project" value="TreeGrafter"/>
</dbReference>
<dbReference type="GO" id="GO:0008017">
    <property type="term" value="F:microtubule binding"/>
    <property type="evidence" value="ECO:0007669"/>
    <property type="project" value="TreeGrafter"/>
</dbReference>
<protein>
    <submittedName>
        <fullName evidence="7">Interferon-induced GTP-binding protein MxA</fullName>
    </submittedName>
</protein>
<dbReference type="GO" id="GO:0016559">
    <property type="term" value="P:peroxisome fission"/>
    <property type="evidence" value="ECO:0007669"/>
    <property type="project" value="TreeGrafter"/>
</dbReference>
<feature type="compositionally biased region" description="Polar residues" evidence="4">
    <location>
        <begin position="1148"/>
        <end position="1159"/>
    </location>
</feature>
<sequence>MPKATSPENASGSLTLIETPTESSKGLNLTTSLTNLESKDQRAVLDLVADLKKLGLSGEIDLPQMVVCGQQSAGKSSLLEALTDLSFPRDDDVCTRYATVIHIRRSDSVSVSIKIIAGEGRSDAEKARLAAFQASITNLDQLPAIMEEAMVVMGIDKIKSSGKTFSEDVLSVEIEGPGRPQLTLVDIPGLIATATRGATDADVALVAAITDRYISQPRTICLAVVAGGSDYATQTILNKVKKVDPKGNRTLGIITKPDRIESDKSLQTYLELTQNLDPQCQLKLGWHVIKNRTAKESDFTLEERKASESEWLASSVFKVLPPDQVGIDTLRKRLSLLLFEHIRQELPKLRAEVDNKLGACEYNLQLMGKGRSSARQCLTFLTETSMQYYQTCKAAVDGHYEGAYFHKAEGCPLKHWDEELKSRRLRAMIQSLNAAFETDLRKNGRKYDISGLSEYDLGEEKPEGSEKQQEDQGPLPMTKTAALEWVGSKMEASRGKELIGNFNPLLIGELFWEQSSKWHELAIIHMERVADSCSCFLKDLLQLRCPDDVDERVWEMIDDQLKQRRQAAEEELDKIIEDLQDHPMNYCDPDMESYACEEALISLMSIYKLKQKVFIDVVTVQVIERHIVRGLEKIFSPLFVSELSEDEVMSLAGEPLEAQEERKRLEIKIKNCSFSSRSTPYHLVIVMSTPGSPDLCGTPTESPVSPIPGTLDNTSSLEGLQTEEQRRVLDTVARVRKCGLEGTVSLPQIVVCGDQSAGKSSVLEALTEIPFPRNDNLCTRHATEISLRNAAIDSITIKVIPDPERPHTEQADIKSFEQSIFNFAELPKIMDKAMVVMGIGSAEPDPNVKSRAFARDVLSIEIAGPGRPQLTLVDIPGLIGAETKATTKSDIALVAEITKHYIQQPRTICLAVISAATDYANQTILERVREVDPDGDRTLGVITKPDMPPAGSGSEQAYIELARNEDIFFKLGWHVVKNRKFDERNSSLQEQNIIESTFFRTSNWKSLPKECVGIDTLRRRLSVLLFEHVKKELPKLREELETALEDSQEQLQQLGTARSTGQDCKAYLAQLSQDYYELCKAGVDGHYEGSYFHTDIDSEFAITSPSTLRRTRALVQSLNSKFADTMRVSGHKYQIELNSEDDDPDSEASFSMGNFQPKKSGQPEKLNNAAAMSWVRKALIRNRGKELIGNFNPLLIGELFWELSERWQKLAVEHVDQVSKICNLFLKTLLADKCPEDVERRLWTSRIQQELKNRHQAAVKELGLLMKDHKNFPINYNHYYTDTIAKRRQDRSKAALTKAIEGATSSDTTYNGRDTNTTTSVNIQLAIASYSSSVDPNMDNFSCEEALDCLLAIYKVSQKTFVANVTMQVVERHIVRGLEKIFDTVFVSGLDLEQAFALASEPSSSMSLRARLEDQIRKLEEGQEIFRSVM</sequence>
<feature type="coiled-coil region" evidence="3">
    <location>
        <begin position="1026"/>
        <end position="1057"/>
    </location>
</feature>
<dbReference type="InterPro" id="IPR030381">
    <property type="entry name" value="G_DYNAMIN_dom"/>
</dbReference>
<feature type="region of interest" description="Disordered" evidence="4">
    <location>
        <begin position="1137"/>
        <end position="1165"/>
    </location>
</feature>
<dbReference type="Pfam" id="PF01031">
    <property type="entry name" value="Dynamin_M"/>
    <property type="match status" value="2"/>
</dbReference>
<evidence type="ECO:0000313" key="8">
    <source>
        <dbReference type="Proteomes" id="UP000469558"/>
    </source>
</evidence>
<keyword evidence="3" id="KW-0175">Coiled coil</keyword>
<dbReference type="InterPro" id="IPR027417">
    <property type="entry name" value="P-loop_NTPase"/>
</dbReference>
<dbReference type="GO" id="GO:0006897">
    <property type="term" value="P:endocytosis"/>
    <property type="evidence" value="ECO:0007669"/>
    <property type="project" value="TreeGrafter"/>
</dbReference>
<dbReference type="GO" id="GO:0003924">
    <property type="term" value="F:GTPase activity"/>
    <property type="evidence" value="ECO:0007669"/>
    <property type="project" value="InterPro"/>
</dbReference>
<evidence type="ECO:0000256" key="3">
    <source>
        <dbReference type="SAM" id="Coils"/>
    </source>
</evidence>
<feature type="region of interest" description="Disordered" evidence="4">
    <location>
        <begin position="456"/>
        <end position="476"/>
    </location>
</feature>
<evidence type="ECO:0000256" key="1">
    <source>
        <dbReference type="ARBA" id="ARBA00022741"/>
    </source>
</evidence>
<feature type="domain" description="GED" evidence="5">
    <location>
        <begin position="596"/>
        <end position="687"/>
    </location>
</feature>
<dbReference type="CDD" id="cd08771">
    <property type="entry name" value="DLP_1"/>
    <property type="match status" value="2"/>
</dbReference>
<proteinExistence type="predicted"/>
<dbReference type="GO" id="GO:0016020">
    <property type="term" value="C:membrane"/>
    <property type="evidence" value="ECO:0007669"/>
    <property type="project" value="TreeGrafter"/>
</dbReference>